<keyword evidence="3" id="KW-1185">Reference proteome</keyword>
<accession>A0AAV9PHD4</accession>
<sequence length="223" mass="24706">MASRLTLTPFAGKGRKTPPFQFVNLQEIEGFDTTLLYGSLREQPPVPQPQDVAQGPPQAQPEAAPPAQGDSEMVDAEDQINYDDYLFREEVRADAASMFTTGDDYTTSSIPQNGNNTAATVATSETNQTRPNQTNSTSAAKSAAPAIPQDIQDLCDEIKARPRRPNGLFNRTMLAVDFDEHFDRRMHHLRARSSLQDFAGDERLFSKEEWENLMGTSPDKRGA</sequence>
<protein>
    <submittedName>
        <fullName evidence="2">Uncharacterized protein</fullName>
    </submittedName>
</protein>
<reference evidence="2 3" key="1">
    <citation type="submission" date="2023-08" db="EMBL/GenBank/DDBJ databases">
        <title>Black Yeasts Isolated from many extreme environments.</title>
        <authorList>
            <person name="Coleine C."/>
            <person name="Stajich J.E."/>
            <person name="Selbmann L."/>
        </authorList>
    </citation>
    <scope>NUCLEOTIDE SEQUENCE [LARGE SCALE GENOMIC DNA]</scope>
    <source>
        <strain evidence="2 3">CCFEE 5935</strain>
    </source>
</reference>
<dbReference type="AlphaFoldDB" id="A0AAV9PHD4"/>
<evidence type="ECO:0000313" key="2">
    <source>
        <dbReference type="EMBL" id="KAK5173141.1"/>
    </source>
</evidence>
<feature type="compositionally biased region" description="Polar residues" evidence="1">
    <location>
        <begin position="106"/>
        <end position="140"/>
    </location>
</feature>
<gene>
    <name evidence="2" type="ORF">LTR77_003263</name>
</gene>
<dbReference type="EMBL" id="JAVRRT010000004">
    <property type="protein sequence ID" value="KAK5173141.1"/>
    <property type="molecule type" value="Genomic_DNA"/>
</dbReference>
<proteinExistence type="predicted"/>
<evidence type="ECO:0000313" key="3">
    <source>
        <dbReference type="Proteomes" id="UP001337655"/>
    </source>
</evidence>
<feature type="region of interest" description="Disordered" evidence="1">
    <location>
        <begin position="36"/>
        <end position="80"/>
    </location>
</feature>
<feature type="compositionally biased region" description="Low complexity" evidence="1">
    <location>
        <begin position="49"/>
        <end position="69"/>
    </location>
</feature>
<comment type="caution">
    <text evidence="2">The sequence shown here is derived from an EMBL/GenBank/DDBJ whole genome shotgun (WGS) entry which is preliminary data.</text>
</comment>
<dbReference type="RefSeq" id="XP_064661859.1">
    <property type="nucleotide sequence ID" value="XM_064800520.1"/>
</dbReference>
<name>A0AAV9PHD4_9PEZI</name>
<dbReference type="Proteomes" id="UP001337655">
    <property type="component" value="Unassembled WGS sequence"/>
</dbReference>
<feature type="region of interest" description="Disordered" evidence="1">
    <location>
        <begin position="106"/>
        <end position="146"/>
    </location>
</feature>
<organism evidence="2 3">
    <name type="scientific">Saxophila tyrrhenica</name>
    <dbReference type="NCBI Taxonomy" id="1690608"/>
    <lineage>
        <taxon>Eukaryota</taxon>
        <taxon>Fungi</taxon>
        <taxon>Dikarya</taxon>
        <taxon>Ascomycota</taxon>
        <taxon>Pezizomycotina</taxon>
        <taxon>Dothideomycetes</taxon>
        <taxon>Dothideomycetidae</taxon>
        <taxon>Mycosphaerellales</taxon>
        <taxon>Extremaceae</taxon>
        <taxon>Saxophila</taxon>
    </lineage>
</organism>
<dbReference type="GeneID" id="89924610"/>
<evidence type="ECO:0000256" key="1">
    <source>
        <dbReference type="SAM" id="MobiDB-lite"/>
    </source>
</evidence>